<dbReference type="InterPro" id="IPR029045">
    <property type="entry name" value="ClpP/crotonase-like_dom_sf"/>
</dbReference>
<comment type="similarity">
    <text evidence="1">Belongs to the enoyl-CoA hydratase/isomerase family.</text>
</comment>
<keyword evidence="5" id="KW-1185">Reference proteome</keyword>
<dbReference type="EMBL" id="NAJQ01000074">
    <property type="protein sequence ID" value="TKA80220.1"/>
    <property type="molecule type" value="Genomic_DNA"/>
</dbReference>
<proteinExistence type="inferred from homology"/>
<dbReference type="OrthoDB" id="410701at2759"/>
<dbReference type="CDD" id="cd06558">
    <property type="entry name" value="crotonase-like"/>
    <property type="match status" value="1"/>
</dbReference>
<dbReference type="GO" id="GO:0006635">
    <property type="term" value="P:fatty acid beta-oxidation"/>
    <property type="evidence" value="ECO:0007669"/>
    <property type="project" value="TreeGrafter"/>
</dbReference>
<dbReference type="Gene3D" id="3.90.226.10">
    <property type="entry name" value="2-enoyl-CoA Hydratase, Chain A, domain 1"/>
    <property type="match status" value="1"/>
</dbReference>
<comment type="caution">
    <text evidence="4">The sequence shown here is derived from an EMBL/GenBank/DDBJ whole genome shotgun (WGS) entry which is preliminary data.</text>
</comment>
<dbReference type="STRING" id="329884.A0A4U0XRK9"/>
<protein>
    <submittedName>
        <fullName evidence="4">Uncharacterized protein</fullName>
    </submittedName>
</protein>
<accession>A0A4U0XRK9</accession>
<dbReference type="Proteomes" id="UP000309340">
    <property type="component" value="Unassembled WGS sequence"/>
</dbReference>
<dbReference type="Pfam" id="PF00378">
    <property type="entry name" value="ECH_1"/>
    <property type="match status" value="1"/>
</dbReference>
<dbReference type="GO" id="GO:0016829">
    <property type="term" value="F:lyase activity"/>
    <property type="evidence" value="ECO:0007669"/>
    <property type="project" value="UniProtKB-KW"/>
</dbReference>
<evidence type="ECO:0000256" key="2">
    <source>
        <dbReference type="ARBA" id="ARBA00023026"/>
    </source>
</evidence>
<evidence type="ECO:0000313" key="4">
    <source>
        <dbReference type="EMBL" id="TKA80220.1"/>
    </source>
</evidence>
<dbReference type="PANTHER" id="PTHR11941:SF171">
    <property type="entry name" value="SD19268P"/>
    <property type="match status" value="1"/>
</dbReference>
<dbReference type="PANTHER" id="PTHR11941">
    <property type="entry name" value="ENOYL-COA HYDRATASE-RELATED"/>
    <property type="match status" value="1"/>
</dbReference>
<organism evidence="4 5">
    <name type="scientific">Friedmanniomyces simplex</name>
    <dbReference type="NCBI Taxonomy" id="329884"/>
    <lineage>
        <taxon>Eukaryota</taxon>
        <taxon>Fungi</taxon>
        <taxon>Dikarya</taxon>
        <taxon>Ascomycota</taxon>
        <taxon>Pezizomycotina</taxon>
        <taxon>Dothideomycetes</taxon>
        <taxon>Dothideomycetidae</taxon>
        <taxon>Mycosphaerellales</taxon>
        <taxon>Teratosphaeriaceae</taxon>
        <taxon>Friedmanniomyces</taxon>
    </lineage>
</organism>
<evidence type="ECO:0000313" key="5">
    <source>
        <dbReference type="Proteomes" id="UP000309340"/>
    </source>
</evidence>
<reference evidence="4 5" key="1">
    <citation type="submission" date="2017-03" db="EMBL/GenBank/DDBJ databases">
        <title>Genomes of endolithic fungi from Antarctica.</title>
        <authorList>
            <person name="Coleine C."/>
            <person name="Masonjones S."/>
            <person name="Stajich J.E."/>
        </authorList>
    </citation>
    <scope>NUCLEOTIDE SEQUENCE [LARGE SCALE GENOMIC DNA]</scope>
    <source>
        <strain evidence="4 5">CCFEE 5184</strain>
    </source>
</reference>
<gene>
    <name evidence="4" type="ORF">B0A55_04163</name>
</gene>
<dbReference type="Gene3D" id="1.10.12.10">
    <property type="entry name" value="Lyase 2-enoyl-coa Hydratase, Chain A, domain 2"/>
    <property type="match status" value="1"/>
</dbReference>
<sequence>MFAGPRAVCRHGAARQWLTDATSVRHSTSLSSSIKLSSVPAPHSGSIAVLSLNRPRARNALSRQLLSELSSVIEGLHAEAGRGSTRALVLASESDDAFCAGADLKERLTFTPEDTQAFLKSLRSTFSRLSTLPIPTISAISSTAFGGGLEIALCTNFRVMSSTATVGLPETRLAIVPGAGGTYRLPALIGENRARDLILTGRRITGPEAYFLGLCDRLVQVSEEEQKQPGVARGMVLGQAVEMAKTICEGGPVAIRAAMQALDGWRQGEKSENAAYEVVLPTQDRTEALKAFGEKRKPVFKGR</sequence>
<keyword evidence="2" id="KW-0843">Virulence</keyword>
<dbReference type="FunFam" id="3.90.226.10:FF:000058">
    <property type="entry name" value="Enoyl-CoA hydratase/isomerase family protein"/>
    <property type="match status" value="1"/>
</dbReference>
<dbReference type="InterPro" id="IPR001753">
    <property type="entry name" value="Enoyl-CoA_hydra/iso"/>
</dbReference>
<dbReference type="GO" id="GO:0005739">
    <property type="term" value="C:mitochondrion"/>
    <property type="evidence" value="ECO:0007669"/>
    <property type="project" value="TreeGrafter"/>
</dbReference>
<dbReference type="AlphaFoldDB" id="A0A4U0XRK9"/>
<evidence type="ECO:0000256" key="1">
    <source>
        <dbReference type="ARBA" id="ARBA00005254"/>
    </source>
</evidence>
<dbReference type="SUPFAM" id="SSF52096">
    <property type="entry name" value="ClpP/crotonase"/>
    <property type="match status" value="1"/>
</dbReference>
<evidence type="ECO:0000256" key="3">
    <source>
        <dbReference type="ARBA" id="ARBA00023239"/>
    </source>
</evidence>
<dbReference type="InterPro" id="IPR014748">
    <property type="entry name" value="Enoyl-CoA_hydra_C"/>
</dbReference>
<keyword evidence="3" id="KW-0456">Lyase</keyword>
<name>A0A4U0XRK9_9PEZI</name>